<gene>
    <name evidence="1" type="primary">LOC112287227</name>
</gene>
<dbReference type="Gramene" id="Pp3c10_24220V3.2">
    <property type="protein sequence ID" value="Pp3c10_24220V3.2"/>
    <property type="gene ID" value="Pp3c10_24220"/>
</dbReference>
<keyword evidence="2" id="KW-1185">Reference proteome</keyword>
<reference evidence="1 2" key="2">
    <citation type="journal article" date="2018" name="Plant J.">
        <title>The Physcomitrella patens chromosome-scale assembly reveals moss genome structure and evolution.</title>
        <authorList>
            <person name="Lang D."/>
            <person name="Ullrich K.K."/>
            <person name="Murat F."/>
            <person name="Fuchs J."/>
            <person name="Jenkins J."/>
            <person name="Haas F.B."/>
            <person name="Piednoel M."/>
            <person name="Gundlach H."/>
            <person name="Van Bel M."/>
            <person name="Meyberg R."/>
            <person name="Vives C."/>
            <person name="Morata J."/>
            <person name="Symeonidi A."/>
            <person name="Hiss M."/>
            <person name="Muchero W."/>
            <person name="Kamisugi Y."/>
            <person name="Saleh O."/>
            <person name="Blanc G."/>
            <person name="Decker E.L."/>
            <person name="van Gessel N."/>
            <person name="Grimwood J."/>
            <person name="Hayes R.D."/>
            <person name="Graham S.W."/>
            <person name="Gunter L.E."/>
            <person name="McDaniel S.F."/>
            <person name="Hoernstein S.N.W."/>
            <person name="Larsson A."/>
            <person name="Li F.W."/>
            <person name="Perroud P.F."/>
            <person name="Phillips J."/>
            <person name="Ranjan P."/>
            <person name="Rokshar D.S."/>
            <person name="Rothfels C.J."/>
            <person name="Schneider L."/>
            <person name="Shu S."/>
            <person name="Stevenson D.W."/>
            <person name="Thummler F."/>
            <person name="Tillich M."/>
            <person name="Villarreal Aguilar J.C."/>
            <person name="Widiez T."/>
            <person name="Wong G.K."/>
            <person name="Wymore A."/>
            <person name="Zhang Y."/>
            <person name="Zimmer A.D."/>
            <person name="Quatrano R.S."/>
            <person name="Mayer K.F.X."/>
            <person name="Goodstein D."/>
            <person name="Casacuberta J.M."/>
            <person name="Vandepoele K."/>
            <person name="Reski R."/>
            <person name="Cuming A.C."/>
            <person name="Tuskan G.A."/>
            <person name="Maumus F."/>
            <person name="Salse J."/>
            <person name="Schmutz J."/>
            <person name="Rensing S.A."/>
        </authorList>
    </citation>
    <scope>NUCLEOTIDE SEQUENCE [LARGE SCALE GENOMIC DNA]</scope>
    <source>
        <strain evidence="1 2">cv. Gransden 2004</strain>
    </source>
</reference>
<name>A0A7I4A9N9_PHYPA</name>
<organism evidence="1 2">
    <name type="scientific">Physcomitrium patens</name>
    <name type="common">Spreading-leaved earth moss</name>
    <name type="synonym">Physcomitrella patens</name>
    <dbReference type="NCBI Taxonomy" id="3218"/>
    <lineage>
        <taxon>Eukaryota</taxon>
        <taxon>Viridiplantae</taxon>
        <taxon>Streptophyta</taxon>
        <taxon>Embryophyta</taxon>
        <taxon>Bryophyta</taxon>
        <taxon>Bryophytina</taxon>
        <taxon>Bryopsida</taxon>
        <taxon>Funariidae</taxon>
        <taxon>Funariales</taxon>
        <taxon>Funariaceae</taxon>
        <taxon>Physcomitrium</taxon>
    </lineage>
</organism>
<proteinExistence type="predicted"/>
<reference evidence="1 2" key="1">
    <citation type="journal article" date="2008" name="Science">
        <title>The Physcomitrella genome reveals evolutionary insights into the conquest of land by plants.</title>
        <authorList>
            <person name="Rensing S."/>
            <person name="Lang D."/>
            <person name="Zimmer A."/>
            <person name="Terry A."/>
            <person name="Salamov A."/>
            <person name="Shapiro H."/>
            <person name="Nishiyama T."/>
            <person name="Perroud P.-F."/>
            <person name="Lindquist E."/>
            <person name="Kamisugi Y."/>
            <person name="Tanahashi T."/>
            <person name="Sakakibara K."/>
            <person name="Fujita T."/>
            <person name="Oishi K."/>
            <person name="Shin-I T."/>
            <person name="Kuroki Y."/>
            <person name="Toyoda A."/>
            <person name="Suzuki Y."/>
            <person name="Hashimoto A."/>
            <person name="Yamaguchi K."/>
            <person name="Sugano A."/>
            <person name="Kohara Y."/>
            <person name="Fujiyama A."/>
            <person name="Anterola A."/>
            <person name="Aoki S."/>
            <person name="Ashton N."/>
            <person name="Barbazuk W.B."/>
            <person name="Barker E."/>
            <person name="Bennetzen J."/>
            <person name="Bezanilla M."/>
            <person name="Blankenship R."/>
            <person name="Cho S.H."/>
            <person name="Dutcher S."/>
            <person name="Estelle M."/>
            <person name="Fawcett J.A."/>
            <person name="Gundlach H."/>
            <person name="Hanada K."/>
            <person name="Heyl A."/>
            <person name="Hicks K.A."/>
            <person name="Hugh J."/>
            <person name="Lohr M."/>
            <person name="Mayer K."/>
            <person name="Melkozernov A."/>
            <person name="Murata T."/>
            <person name="Nelson D."/>
            <person name="Pils B."/>
            <person name="Prigge M."/>
            <person name="Reiss B."/>
            <person name="Renner T."/>
            <person name="Rombauts S."/>
            <person name="Rushton P."/>
            <person name="Sanderfoot A."/>
            <person name="Schween G."/>
            <person name="Shiu S.-H."/>
            <person name="Stueber K."/>
            <person name="Theodoulou F.L."/>
            <person name="Tu H."/>
            <person name="Van de Peer Y."/>
            <person name="Verrier P.J."/>
            <person name="Waters E."/>
            <person name="Wood A."/>
            <person name="Yang L."/>
            <person name="Cove D."/>
            <person name="Cuming A."/>
            <person name="Hasebe M."/>
            <person name="Lucas S."/>
            <person name="Mishler D.B."/>
            <person name="Reski R."/>
            <person name="Grigoriev I."/>
            <person name="Quatrano R.S."/>
            <person name="Boore J.L."/>
        </authorList>
    </citation>
    <scope>NUCLEOTIDE SEQUENCE [LARGE SCALE GENOMIC DNA]</scope>
    <source>
        <strain evidence="1 2">cv. Gransden 2004</strain>
    </source>
</reference>
<protein>
    <submittedName>
        <fullName evidence="1">Uncharacterized protein</fullName>
    </submittedName>
</protein>
<evidence type="ECO:0000313" key="1">
    <source>
        <dbReference type="EnsemblPlants" id="Pp3c10_24220V3.2"/>
    </source>
</evidence>
<dbReference type="EMBL" id="ABEU02000010">
    <property type="status" value="NOT_ANNOTATED_CDS"/>
    <property type="molecule type" value="Genomic_DNA"/>
</dbReference>
<dbReference type="Proteomes" id="UP000006727">
    <property type="component" value="Chromosome 10"/>
</dbReference>
<sequence length="177" mass="19605">MNSTSGCWCRSVVRASFSLRPLKRWEFILVLSANKAAGLKSRRRSIRGFHSVTGLMERGREGRRGNGGVVFVQAPRRPRTGLKDIAGLVSLGSLHLITSILKFRSCHSSLLLLPPHLALCKSCLDNIPFCRLYNGLLAAVAGSSHLSVLIYPRLFRSQTFLTNLVHRTELPLVSLIN</sequence>
<evidence type="ECO:0000313" key="2">
    <source>
        <dbReference type="Proteomes" id="UP000006727"/>
    </source>
</evidence>
<dbReference type="AlphaFoldDB" id="A0A7I4A9N9"/>
<accession>A0A7I4A9N9</accession>
<dbReference type="EnsemblPlants" id="Pp3c10_24220V3.2">
    <property type="protein sequence ID" value="Pp3c10_24220V3.2"/>
    <property type="gene ID" value="Pp3c10_24220"/>
</dbReference>
<reference evidence="1" key="3">
    <citation type="submission" date="2020-12" db="UniProtKB">
        <authorList>
            <consortium name="EnsemblPlants"/>
        </authorList>
    </citation>
    <scope>IDENTIFICATION</scope>
</reference>